<sequence>MRTNNETAIVPTVIANSHDGIIQSPETRSKTTTAATRHVAPKTARVTGDCVAQTSTISSTVTTINDDDSEMKYKLAITDRPTANVTSWGTRFPQPFLHYKSDDTITQVGRMFGEHSGNTDRSRLYYGLGETVSRTPGFRVLQSDGRVGFELAPMAALGWLDRIGGRVRHAYNQKPRVNFGAGPRCKEGHVLGHRK</sequence>
<protein>
    <submittedName>
        <fullName evidence="1">Uncharacterized protein</fullName>
    </submittedName>
</protein>
<reference evidence="1" key="1">
    <citation type="submission" date="2020-05" db="EMBL/GenBank/DDBJ databases">
        <title>Phylogenomic resolution of chytrid fungi.</title>
        <authorList>
            <person name="Stajich J.E."/>
            <person name="Amses K."/>
            <person name="Simmons R."/>
            <person name="Seto K."/>
            <person name="Myers J."/>
            <person name="Bonds A."/>
            <person name="Quandt C.A."/>
            <person name="Barry K."/>
            <person name="Liu P."/>
            <person name="Grigoriev I."/>
            <person name="Longcore J.E."/>
            <person name="James T.Y."/>
        </authorList>
    </citation>
    <scope>NUCLEOTIDE SEQUENCE</scope>
    <source>
        <strain evidence="1">JEL0513</strain>
    </source>
</reference>
<comment type="caution">
    <text evidence="1">The sequence shown here is derived from an EMBL/GenBank/DDBJ whole genome shotgun (WGS) entry which is preliminary data.</text>
</comment>
<dbReference type="Proteomes" id="UP001211907">
    <property type="component" value="Unassembled WGS sequence"/>
</dbReference>
<name>A0AAD5T9N2_9FUNG</name>
<proteinExistence type="predicted"/>
<organism evidence="1 2">
    <name type="scientific">Physocladia obscura</name>
    <dbReference type="NCBI Taxonomy" id="109957"/>
    <lineage>
        <taxon>Eukaryota</taxon>
        <taxon>Fungi</taxon>
        <taxon>Fungi incertae sedis</taxon>
        <taxon>Chytridiomycota</taxon>
        <taxon>Chytridiomycota incertae sedis</taxon>
        <taxon>Chytridiomycetes</taxon>
        <taxon>Chytridiales</taxon>
        <taxon>Chytriomycetaceae</taxon>
        <taxon>Physocladia</taxon>
    </lineage>
</organism>
<dbReference type="AlphaFoldDB" id="A0AAD5T9N2"/>
<dbReference type="EMBL" id="JADGJH010000156">
    <property type="protein sequence ID" value="KAJ3135758.1"/>
    <property type="molecule type" value="Genomic_DNA"/>
</dbReference>
<evidence type="ECO:0000313" key="2">
    <source>
        <dbReference type="Proteomes" id="UP001211907"/>
    </source>
</evidence>
<accession>A0AAD5T9N2</accession>
<keyword evidence="2" id="KW-1185">Reference proteome</keyword>
<evidence type="ECO:0000313" key="1">
    <source>
        <dbReference type="EMBL" id="KAJ3135758.1"/>
    </source>
</evidence>
<gene>
    <name evidence="1" type="ORF">HK100_002403</name>
</gene>